<evidence type="ECO:0000256" key="1">
    <source>
        <dbReference type="SAM" id="MobiDB-lite"/>
    </source>
</evidence>
<comment type="caution">
    <text evidence="2">The sequence shown here is derived from an EMBL/GenBank/DDBJ whole genome shotgun (WGS) entry which is preliminary data.</text>
</comment>
<accession>A0A8X6JYU0</accession>
<feature type="region of interest" description="Disordered" evidence="1">
    <location>
        <begin position="155"/>
        <end position="197"/>
    </location>
</feature>
<dbReference type="Proteomes" id="UP000886998">
    <property type="component" value="Unassembled WGS sequence"/>
</dbReference>
<reference evidence="2" key="1">
    <citation type="submission" date="2020-08" db="EMBL/GenBank/DDBJ databases">
        <title>Multicomponent nature underlies the extraordinary mechanical properties of spider dragline silk.</title>
        <authorList>
            <person name="Kono N."/>
            <person name="Nakamura H."/>
            <person name="Mori M."/>
            <person name="Yoshida Y."/>
            <person name="Ohtoshi R."/>
            <person name="Malay A.D."/>
            <person name="Moran D.A.P."/>
            <person name="Tomita M."/>
            <person name="Numata K."/>
            <person name="Arakawa K."/>
        </authorList>
    </citation>
    <scope>NUCLEOTIDE SEQUENCE</scope>
</reference>
<sequence length="216" mass="24068">MGVGLDRADRRRLWTERGAEGANLPPERSASRVCSKCGAPGPSRDWDARIRRRNEKTFLFFTNFFFRFGAFQGPRPKVAKVASKLRAAFTLAESFPAYQTFSPPSAVRELRARLKNGVKTGTDFQRGSRGPRRAGGLRISSRAFLHPEHPRVIFGRNSGTPEFRTPPVAPRPIRDPPSGARSGDCRSQSRIFSRRKDSTGATFGICKDFEDGPVRS</sequence>
<gene>
    <name evidence="2" type="ORF">TNIN_336601</name>
</gene>
<keyword evidence="3" id="KW-1185">Reference proteome</keyword>
<protein>
    <submittedName>
        <fullName evidence="2">Uncharacterized protein</fullName>
    </submittedName>
</protein>
<evidence type="ECO:0000313" key="2">
    <source>
        <dbReference type="EMBL" id="GFS46593.1"/>
    </source>
</evidence>
<feature type="region of interest" description="Disordered" evidence="1">
    <location>
        <begin position="18"/>
        <end position="42"/>
    </location>
</feature>
<evidence type="ECO:0000313" key="3">
    <source>
        <dbReference type="Proteomes" id="UP000886998"/>
    </source>
</evidence>
<dbReference type="EMBL" id="BMAV01026023">
    <property type="protein sequence ID" value="GFS46593.1"/>
    <property type="molecule type" value="Genomic_DNA"/>
</dbReference>
<dbReference type="AlphaFoldDB" id="A0A8X6JYU0"/>
<organism evidence="2 3">
    <name type="scientific">Trichonephila inaurata madagascariensis</name>
    <dbReference type="NCBI Taxonomy" id="2747483"/>
    <lineage>
        <taxon>Eukaryota</taxon>
        <taxon>Metazoa</taxon>
        <taxon>Ecdysozoa</taxon>
        <taxon>Arthropoda</taxon>
        <taxon>Chelicerata</taxon>
        <taxon>Arachnida</taxon>
        <taxon>Araneae</taxon>
        <taxon>Araneomorphae</taxon>
        <taxon>Entelegynae</taxon>
        <taxon>Araneoidea</taxon>
        <taxon>Nephilidae</taxon>
        <taxon>Trichonephila</taxon>
        <taxon>Trichonephila inaurata</taxon>
    </lineage>
</organism>
<name>A0A8X6JYU0_9ARAC</name>
<proteinExistence type="predicted"/>